<dbReference type="EMBL" id="VSSQ01002707">
    <property type="protein sequence ID" value="MPM16960.1"/>
    <property type="molecule type" value="Genomic_DNA"/>
</dbReference>
<dbReference type="SMART" id="SM00564">
    <property type="entry name" value="PQQ"/>
    <property type="match status" value="3"/>
</dbReference>
<organism evidence="5">
    <name type="scientific">bioreactor metagenome</name>
    <dbReference type="NCBI Taxonomy" id="1076179"/>
    <lineage>
        <taxon>unclassified sequences</taxon>
        <taxon>metagenomes</taxon>
        <taxon>ecological metagenomes</taxon>
    </lineage>
</organism>
<evidence type="ECO:0000256" key="3">
    <source>
        <dbReference type="ARBA" id="ARBA00023237"/>
    </source>
</evidence>
<evidence type="ECO:0000259" key="4">
    <source>
        <dbReference type="Pfam" id="PF13360"/>
    </source>
</evidence>
<accession>A0A644XL98</accession>
<dbReference type="InterPro" id="IPR015943">
    <property type="entry name" value="WD40/YVTN_repeat-like_dom_sf"/>
</dbReference>
<protein>
    <submittedName>
        <fullName evidence="5">Outer membrane protein assembly factor BamB</fullName>
    </submittedName>
</protein>
<evidence type="ECO:0000256" key="2">
    <source>
        <dbReference type="ARBA" id="ARBA00023136"/>
    </source>
</evidence>
<dbReference type="SUPFAM" id="SSF50998">
    <property type="entry name" value="Quinoprotein alcohol dehydrogenase-like"/>
    <property type="match status" value="1"/>
</dbReference>
<dbReference type="InterPro" id="IPR018391">
    <property type="entry name" value="PQQ_b-propeller_rpt"/>
</dbReference>
<dbReference type="InterPro" id="IPR017687">
    <property type="entry name" value="BamB"/>
</dbReference>
<evidence type="ECO:0000313" key="5">
    <source>
        <dbReference type="EMBL" id="MPM16960.1"/>
    </source>
</evidence>
<sequence length="383" mass="40448">MKKRFSSKSRSALTASMLACALALSGCSFFGSKSAAKPVDLGVNVPVIPVSQAWKVSMGKIQGLVLEPRVNGETVTLASGAGEVLALNAQTGAVLWRVSLDTPLSAAVGSDGRWSAVVSKSNDLINIEGGREIWRKRLPIQVFTAPLVAGNRIFVLAADRSVYAYDAATGQRLWVQQRPGEALVLRQQGVLMPVGNTLVTGLAGRLVGFNPDNGSIRWEAPLASPRGTNDVERLVEIAGRTSRIGDNICARAFQTAVGCVDIGRGAVTWTQPAAGNEGVDGDENAVYGVESNGIVQAWKRADGTRLWSSNRLRYRHLTAPLVLGRSVVIGESTGDVHLLSREDASPLNRLFTDKSGVAAAPVAAAGTLVVVTHDGGIYGFRPQ</sequence>
<dbReference type="PROSITE" id="PS51257">
    <property type="entry name" value="PROKAR_LIPOPROTEIN"/>
    <property type="match status" value="1"/>
</dbReference>
<feature type="domain" description="Pyrrolo-quinoline quinone repeat" evidence="4">
    <location>
        <begin position="81"/>
        <end position="308"/>
    </location>
</feature>
<reference evidence="5" key="1">
    <citation type="submission" date="2019-08" db="EMBL/GenBank/DDBJ databases">
        <authorList>
            <person name="Kucharzyk K."/>
            <person name="Murdoch R.W."/>
            <person name="Higgins S."/>
            <person name="Loffler F."/>
        </authorList>
    </citation>
    <scope>NUCLEOTIDE SEQUENCE</scope>
</reference>
<keyword evidence="3" id="KW-0998">Cell outer membrane</keyword>
<keyword evidence="2" id="KW-0472">Membrane</keyword>
<gene>
    <name evidence="5" type="primary">bamB_12</name>
    <name evidence="5" type="ORF">SDC9_63342</name>
</gene>
<dbReference type="PANTHER" id="PTHR34512">
    <property type="entry name" value="CELL SURFACE PROTEIN"/>
    <property type="match status" value="1"/>
</dbReference>
<dbReference type="Gene3D" id="2.130.10.10">
    <property type="entry name" value="YVTN repeat-like/Quinoprotein amine dehydrogenase"/>
    <property type="match status" value="1"/>
</dbReference>
<name>A0A644XL98_9ZZZZ</name>
<dbReference type="InterPro" id="IPR002372">
    <property type="entry name" value="PQQ_rpt_dom"/>
</dbReference>
<dbReference type="Pfam" id="PF13360">
    <property type="entry name" value="PQQ_2"/>
    <property type="match status" value="1"/>
</dbReference>
<keyword evidence="1" id="KW-0732">Signal</keyword>
<dbReference type="NCBIfam" id="TIGR03300">
    <property type="entry name" value="assembly_YfgL"/>
    <property type="match status" value="1"/>
</dbReference>
<proteinExistence type="inferred from homology"/>
<dbReference type="AlphaFoldDB" id="A0A644XL98"/>
<dbReference type="HAMAP" id="MF_00923">
    <property type="entry name" value="OM_assembly_BamB"/>
    <property type="match status" value="1"/>
</dbReference>
<dbReference type="InterPro" id="IPR011047">
    <property type="entry name" value="Quinoprotein_ADH-like_sf"/>
</dbReference>
<dbReference type="PANTHER" id="PTHR34512:SF30">
    <property type="entry name" value="OUTER MEMBRANE PROTEIN ASSEMBLY FACTOR BAMB"/>
    <property type="match status" value="1"/>
</dbReference>
<comment type="caution">
    <text evidence="5">The sequence shown here is derived from an EMBL/GenBank/DDBJ whole genome shotgun (WGS) entry which is preliminary data.</text>
</comment>
<evidence type="ECO:0000256" key="1">
    <source>
        <dbReference type="ARBA" id="ARBA00022729"/>
    </source>
</evidence>